<keyword evidence="4" id="KW-1003">Cell membrane</keyword>
<keyword evidence="7 8" id="KW-0472">Membrane</keyword>
<dbReference type="GO" id="GO:0005886">
    <property type="term" value="C:plasma membrane"/>
    <property type="evidence" value="ECO:0007669"/>
    <property type="project" value="UniProtKB-SubCell"/>
</dbReference>
<gene>
    <name evidence="9" type="ORF">GON03_06085</name>
</gene>
<feature type="transmembrane region" description="Helical" evidence="8">
    <location>
        <begin position="27"/>
        <end position="51"/>
    </location>
</feature>
<sequence length="349" mass="36150">MTTVLDRPDAVARVVHGRRRRRVRRTAVVAVLAVLVVAVYALSLMVGNTFYGPGEVWDVVRGETVPGASFTVGELRLPRATLALLTGAAFGLGGVTFQTMLRNPLASPDIIGISSGASAAAVIGIVVYELGATAVSFVAIPAALGTTLLIYVLAYKDGIAGTRLILIGIGVDVMLRSVIAYVLMRAAVWDIQAAMRWLTGNLNNASWESVRPLAVAMVLAVPVLLTQARSLSLLQQGDDSATALGVRVERTRLVAILAAVVLIAFATAAAGPIAFVAFLAGPIAARVVGGGTSLMVPAALVGALLVLSADLVGQFAFENRYPVGVITGALGAPFLLYLLIRTNRAGGSL</sequence>
<comment type="subcellular location">
    <subcellularLocation>
        <location evidence="1">Cell membrane</location>
        <topology evidence="1">Multi-pass membrane protein</topology>
    </subcellularLocation>
</comment>
<dbReference type="PANTHER" id="PTHR30472">
    <property type="entry name" value="FERRIC ENTEROBACTIN TRANSPORT SYSTEM PERMEASE PROTEIN"/>
    <property type="match status" value="1"/>
</dbReference>
<keyword evidence="10" id="KW-1185">Reference proteome</keyword>
<evidence type="ECO:0000256" key="5">
    <source>
        <dbReference type="ARBA" id="ARBA00022692"/>
    </source>
</evidence>
<evidence type="ECO:0000256" key="8">
    <source>
        <dbReference type="SAM" id="Phobius"/>
    </source>
</evidence>
<dbReference type="PANTHER" id="PTHR30472:SF24">
    <property type="entry name" value="FERRIC ENTEROBACTIN TRANSPORT SYSTEM PERMEASE PROTEIN FEPG"/>
    <property type="match status" value="1"/>
</dbReference>
<dbReference type="Pfam" id="PF01032">
    <property type="entry name" value="FecCD"/>
    <property type="match status" value="1"/>
</dbReference>
<name>A0A6L6XND2_9ACTN</name>
<evidence type="ECO:0000313" key="9">
    <source>
        <dbReference type="EMBL" id="MVQ48744.1"/>
    </source>
</evidence>
<dbReference type="GO" id="GO:0033214">
    <property type="term" value="P:siderophore-iron import into cell"/>
    <property type="evidence" value="ECO:0007669"/>
    <property type="project" value="TreeGrafter"/>
</dbReference>
<evidence type="ECO:0000313" key="10">
    <source>
        <dbReference type="Proteomes" id="UP000473525"/>
    </source>
</evidence>
<feature type="transmembrane region" description="Helical" evidence="8">
    <location>
        <begin position="80"/>
        <end position="98"/>
    </location>
</feature>
<feature type="transmembrane region" description="Helical" evidence="8">
    <location>
        <begin position="209"/>
        <end position="226"/>
    </location>
</feature>
<feature type="transmembrane region" description="Helical" evidence="8">
    <location>
        <begin position="253"/>
        <end position="281"/>
    </location>
</feature>
<feature type="transmembrane region" description="Helical" evidence="8">
    <location>
        <begin position="321"/>
        <end position="340"/>
    </location>
</feature>
<dbReference type="GO" id="GO:0022857">
    <property type="term" value="F:transmembrane transporter activity"/>
    <property type="evidence" value="ECO:0007669"/>
    <property type="project" value="InterPro"/>
</dbReference>
<comment type="similarity">
    <text evidence="2">Belongs to the binding-protein-dependent transport system permease family. FecCD subfamily.</text>
</comment>
<dbReference type="RefSeq" id="WP_181644972.1">
    <property type="nucleotide sequence ID" value="NZ_WSEK01000004.1"/>
</dbReference>
<evidence type="ECO:0000256" key="1">
    <source>
        <dbReference type="ARBA" id="ARBA00004651"/>
    </source>
</evidence>
<dbReference type="Gene3D" id="1.10.3470.10">
    <property type="entry name" value="ABC transporter involved in vitamin B12 uptake, BtuC"/>
    <property type="match status" value="1"/>
</dbReference>
<evidence type="ECO:0000256" key="4">
    <source>
        <dbReference type="ARBA" id="ARBA00022475"/>
    </source>
</evidence>
<comment type="caution">
    <text evidence="9">The sequence shown here is derived from an EMBL/GenBank/DDBJ whole genome shotgun (WGS) entry which is preliminary data.</text>
</comment>
<evidence type="ECO:0000256" key="6">
    <source>
        <dbReference type="ARBA" id="ARBA00022989"/>
    </source>
</evidence>
<feature type="transmembrane region" description="Helical" evidence="8">
    <location>
        <begin position="287"/>
        <end position="309"/>
    </location>
</feature>
<feature type="transmembrane region" description="Helical" evidence="8">
    <location>
        <begin position="134"/>
        <end position="153"/>
    </location>
</feature>
<dbReference type="EMBL" id="WSEK01000004">
    <property type="protein sequence ID" value="MVQ48744.1"/>
    <property type="molecule type" value="Genomic_DNA"/>
</dbReference>
<evidence type="ECO:0000256" key="7">
    <source>
        <dbReference type="ARBA" id="ARBA00023136"/>
    </source>
</evidence>
<keyword evidence="3" id="KW-0813">Transport</keyword>
<accession>A0A6L6XND2</accession>
<organism evidence="9 10">
    <name type="scientific">Nocardioides agri</name>
    <dbReference type="NCBI Taxonomy" id="2682843"/>
    <lineage>
        <taxon>Bacteria</taxon>
        <taxon>Bacillati</taxon>
        <taxon>Actinomycetota</taxon>
        <taxon>Actinomycetes</taxon>
        <taxon>Propionibacteriales</taxon>
        <taxon>Nocardioidaceae</taxon>
        <taxon>Nocardioides</taxon>
    </lineage>
</organism>
<protein>
    <submittedName>
        <fullName evidence="9">Iron chelate uptake ABC transporter family permease subunit</fullName>
    </submittedName>
</protein>
<proteinExistence type="inferred from homology"/>
<evidence type="ECO:0000256" key="3">
    <source>
        <dbReference type="ARBA" id="ARBA00022448"/>
    </source>
</evidence>
<keyword evidence="5 8" id="KW-0812">Transmembrane</keyword>
<dbReference type="AlphaFoldDB" id="A0A6L6XND2"/>
<dbReference type="Proteomes" id="UP000473525">
    <property type="component" value="Unassembled WGS sequence"/>
</dbReference>
<keyword evidence="6 8" id="KW-1133">Transmembrane helix</keyword>
<dbReference type="SUPFAM" id="SSF81345">
    <property type="entry name" value="ABC transporter involved in vitamin B12 uptake, BtuC"/>
    <property type="match status" value="1"/>
</dbReference>
<dbReference type="InterPro" id="IPR000522">
    <property type="entry name" value="ABC_transptr_permease_BtuC"/>
</dbReference>
<evidence type="ECO:0000256" key="2">
    <source>
        <dbReference type="ARBA" id="ARBA00007935"/>
    </source>
</evidence>
<feature type="transmembrane region" description="Helical" evidence="8">
    <location>
        <begin position="110"/>
        <end position="128"/>
    </location>
</feature>
<feature type="transmembrane region" description="Helical" evidence="8">
    <location>
        <begin position="165"/>
        <end position="189"/>
    </location>
</feature>
<dbReference type="CDD" id="cd06550">
    <property type="entry name" value="TM_ABC_iron-siderophores_like"/>
    <property type="match status" value="1"/>
</dbReference>
<reference evidence="9 10" key="1">
    <citation type="submission" date="2019-12" db="EMBL/GenBank/DDBJ databases">
        <authorList>
            <person name="Huq M.A."/>
        </authorList>
    </citation>
    <scope>NUCLEOTIDE SEQUENCE [LARGE SCALE GENOMIC DNA]</scope>
    <source>
        <strain evidence="9 10">MAH-18</strain>
    </source>
</reference>
<dbReference type="InterPro" id="IPR037294">
    <property type="entry name" value="ABC_BtuC-like"/>
</dbReference>